<sequence length="131" mass="14519">MAKSMIQIVYTSVAADDLPQGEVFKIVSDSANRNADRDLTGFLCFSKNRFFQILEGDPSTVDALMAVLKVDPRHHSVEILDRSPIKDRAFPKWRMKRVPDIADLTQLEEAVPGLKNAPSTATKALSQFLSG</sequence>
<organism evidence="2 3">
    <name type="scientific">Erythrobacter crassostreae</name>
    <dbReference type="NCBI Taxonomy" id="2828328"/>
    <lineage>
        <taxon>Bacteria</taxon>
        <taxon>Pseudomonadati</taxon>
        <taxon>Pseudomonadota</taxon>
        <taxon>Alphaproteobacteria</taxon>
        <taxon>Sphingomonadales</taxon>
        <taxon>Erythrobacteraceae</taxon>
        <taxon>Erythrobacter/Porphyrobacter group</taxon>
        <taxon>Erythrobacter</taxon>
    </lineage>
</organism>
<dbReference type="InterPro" id="IPR007024">
    <property type="entry name" value="BLUF_domain"/>
</dbReference>
<name>A0A9X1F506_9SPHN</name>
<comment type="caution">
    <text evidence="2">The sequence shown here is derived from an EMBL/GenBank/DDBJ whole genome shotgun (WGS) entry which is preliminary data.</text>
</comment>
<dbReference type="Proteomes" id="UP001138681">
    <property type="component" value="Unassembled WGS sequence"/>
</dbReference>
<feature type="domain" description="BLUF" evidence="1">
    <location>
        <begin position="5"/>
        <end position="96"/>
    </location>
</feature>
<reference evidence="2" key="1">
    <citation type="submission" date="2021-04" db="EMBL/GenBank/DDBJ databases">
        <authorList>
            <person name="Pira H."/>
            <person name="Risdian C."/>
            <person name="Wink J."/>
        </authorList>
    </citation>
    <scope>NUCLEOTIDE SEQUENCE</scope>
    <source>
        <strain evidence="2">WH158</strain>
    </source>
</reference>
<dbReference type="AlphaFoldDB" id="A0A9X1F506"/>
<dbReference type="PROSITE" id="PS50925">
    <property type="entry name" value="BLUF"/>
    <property type="match status" value="1"/>
</dbReference>
<dbReference type="GO" id="GO:0071949">
    <property type="term" value="F:FAD binding"/>
    <property type="evidence" value="ECO:0007669"/>
    <property type="project" value="InterPro"/>
</dbReference>
<proteinExistence type="predicted"/>
<evidence type="ECO:0000313" key="3">
    <source>
        <dbReference type="Proteomes" id="UP001138681"/>
    </source>
</evidence>
<evidence type="ECO:0000259" key="1">
    <source>
        <dbReference type="PROSITE" id="PS50925"/>
    </source>
</evidence>
<protein>
    <submittedName>
        <fullName evidence="2">BLUF domain-containing protein</fullName>
    </submittedName>
</protein>
<dbReference type="Pfam" id="PF04940">
    <property type="entry name" value="BLUF"/>
    <property type="match status" value="1"/>
</dbReference>
<dbReference type="EMBL" id="JAGSPC010000001">
    <property type="protein sequence ID" value="MBV7259618.1"/>
    <property type="molecule type" value="Genomic_DNA"/>
</dbReference>
<gene>
    <name evidence="2" type="ORF">KCG46_08535</name>
</gene>
<dbReference type="GO" id="GO:0009882">
    <property type="term" value="F:blue light photoreceptor activity"/>
    <property type="evidence" value="ECO:0007669"/>
    <property type="project" value="InterPro"/>
</dbReference>
<evidence type="ECO:0000313" key="2">
    <source>
        <dbReference type="EMBL" id="MBV7259618.1"/>
    </source>
</evidence>
<keyword evidence="3" id="KW-1185">Reference proteome</keyword>
<dbReference type="RefSeq" id="WP_218404822.1">
    <property type="nucleotide sequence ID" value="NZ_JAGSPC010000001.1"/>
</dbReference>
<dbReference type="SMART" id="SM01034">
    <property type="entry name" value="BLUF"/>
    <property type="match status" value="1"/>
</dbReference>
<accession>A0A9X1F506</accession>